<proteinExistence type="predicted"/>
<dbReference type="OrthoDB" id="9800168at2"/>
<dbReference type="RefSeq" id="WP_108686267.1">
    <property type="nucleotide sequence ID" value="NZ_QCYK01000001.1"/>
</dbReference>
<evidence type="ECO:0000313" key="2">
    <source>
        <dbReference type="Proteomes" id="UP000244450"/>
    </source>
</evidence>
<dbReference type="Proteomes" id="UP000244450">
    <property type="component" value="Unassembled WGS sequence"/>
</dbReference>
<organism evidence="1 2">
    <name type="scientific">Chitinophaga parva</name>
    <dbReference type="NCBI Taxonomy" id="2169414"/>
    <lineage>
        <taxon>Bacteria</taxon>
        <taxon>Pseudomonadati</taxon>
        <taxon>Bacteroidota</taxon>
        <taxon>Chitinophagia</taxon>
        <taxon>Chitinophagales</taxon>
        <taxon>Chitinophagaceae</taxon>
        <taxon>Chitinophaga</taxon>
    </lineage>
</organism>
<dbReference type="InterPro" id="IPR032720">
    <property type="entry name" value="Cys_rich_CWC"/>
</dbReference>
<sequence length="74" mass="8506">MHENVACPRCGIYFECKVGNITQCQCQSVALTGEDRTFIAGRYEGCLCAQCLQTLRNARKQEEREQVMRQFGKR</sequence>
<dbReference type="Pfam" id="PF14375">
    <property type="entry name" value="Cys_rich_CWC"/>
    <property type="match status" value="1"/>
</dbReference>
<dbReference type="EMBL" id="QCYK01000001">
    <property type="protein sequence ID" value="PUZ29630.1"/>
    <property type="molecule type" value="Genomic_DNA"/>
</dbReference>
<keyword evidence="2" id="KW-1185">Reference proteome</keyword>
<comment type="caution">
    <text evidence="1">The sequence shown here is derived from an EMBL/GenBank/DDBJ whole genome shotgun (WGS) entry which is preliminary data.</text>
</comment>
<reference evidence="1 2" key="1">
    <citation type="submission" date="2018-04" db="EMBL/GenBank/DDBJ databases">
        <title>Chitinophaga fuyangensis sp. nov., isolated from soil in a chemical factory.</title>
        <authorList>
            <person name="Chen K."/>
        </authorList>
    </citation>
    <scope>NUCLEOTIDE SEQUENCE [LARGE SCALE GENOMIC DNA]</scope>
    <source>
        <strain evidence="1 2">LY-1</strain>
    </source>
</reference>
<gene>
    <name evidence="1" type="ORF">DCC81_09365</name>
</gene>
<evidence type="ECO:0000313" key="1">
    <source>
        <dbReference type="EMBL" id="PUZ29630.1"/>
    </source>
</evidence>
<protein>
    <recommendedName>
        <fullName evidence="3">Cysteine-rich CWC family protein</fullName>
    </recommendedName>
</protein>
<accession>A0A2T7BPR0</accession>
<dbReference type="AlphaFoldDB" id="A0A2T7BPR0"/>
<name>A0A2T7BPR0_9BACT</name>
<evidence type="ECO:0008006" key="3">
    <source>
        <dbReference type="Google" id="ProtNLM"/>
    </source>
</evidence>